<dbReference type="AlphaFoldDB" id="A0A6G1HVS9"/>
<sequence>MHGRRSLRRVTNGPTAFSLVHSLGAPFCMCLVNGRRRLDVLGLSAAASFLHHDNCGSCGAMGERTASRGTGRWRARNRTVQDRECRVSCGYGRRAVQRVAFYPMSWSRVAVYFTLDESAGLTNINTRHC</sequence>
<evidence type="ECO:0000313" key="1">
    <source>
        <dbReference type="EMBL" id="KAF2400021.1"/>
    </source>
</evidence>
<organism evidence="1 2">
    <name type="scientific">Trichodelitschia bisporula</name>
    <dbReference type="NCBI Taxonomy" id="703511"/>
    <lineage>
        <taxon>Eukaryota</taxon>
        <taxon>Fungi</taxon>
        <taxon>Dikarya</taxon>
        <taxon>Ascomycota</taxon>
        <taxon>Pezizomycotina</taxon>
        <taxon>Dothideomycetes</taxon>
        <taxon>Dothideomycetes incertae sedis</taxon>
        <taxon>Phaeotrichales</taxon>
        <taxon>Phaeotrichaceae</taxon>
        <taxon>Trichodelitschia</taxon>
    </lineage>
</organism>
<keyword evidence="2" id="KW-1185">Reference proteome</keyword>
<proteinExistence type="predicted"/>
<protein>
    <submittedName>
        <fullName evidence="1">Uncharacterized protein</fullName>
    </submittedName>
</protein>
<reference evidence="1" key="1">
    <citation type="journal article" date="2020" name="Stud. Mycol.">
        <title>101 Dothideomycetes genomes: a test case for predicting lifestyles and emergence of pathogens.</title>
        <authorList>
            <person name="Haridas S."/>
            <person name="Albert R."/>
            <person name="Binder M."/>
            <person name="Bloem J."/>
            <person name="Labutti K."/>
            <person name="Salamov A."/>
            <person name="Andreopoulos B."/>
            <person name="Baker S."/>
            <person name="Barry K."/>
            <person name="Bills G."/>
            <person name="Bluhm B."/>
            <person name="Cannon C."/>
            <person name="Castanera R."/>
            <person name="Culley D."/>
            <person name="Daum C."/>
            <person name="Ezra D."/>
            <person name="Gonzalez J."/>
            <person name="Henrissat B."/>
            <person name="Kuo A."/>
            <person name="Liang C."/>
            <person name="Lipzen A."/>
            <person name="Lutzoni F."/>
            <person name="Magnuson J."/>
            <person name="Mondo S."/>
            <person name="Nolan M."/>
            <person name="Ohm R."/>
            <person name="Pangilinan J."/>
            <person name="Park H.-J."/>
            <person name="Ramirez L."/>
            <person name="Alfaro M."/>
            <person name="Sun H."/>
            <person name="Tritt A."/>
            <person name="Yoshinaga Y."/>
            <person name="Zwiers L.-H."/>
            <person name="Turgeon B."/>
            <person name="Goodwin S."/>
            <person name="Spatafora J."/>
            <person name="Crous P."/>
            <person name="Grigoriev I."/>
        </authorList>
    </citation>
    <scope>NUCLEOTIDE SEQUENCE</scope>
    <source>
        <strain evidence="1">CBS 262.69</strain>
    </source>
</reference>
<accession>A0A6G1HVS9</accession>
<evidence type="ECO:0000313" key="2">
    <source>
        <dbReference type="Proteomes" id="UP000799640"/>
    </source>
</evidence>
<dbReference type="Proteomes" id="UP000799640">
    <property type="component" value="Unassembled WGS sequence"/>
</dbReference>
<gene>
    <name evidence="1" type="ORF">EJ06DRAFT_43455</name>
</gene>
<name>A0A6G1HVS9_9PEZI</name>
<dbReference type="EMBL" id="ML996696">
    <property type="protein sequence ID" value="KAF2400021.1"/>
    <property type="molecule type" value="Genomic_DNA"/>
</dbReference>